<dbReference type="SMART" id="SM00014">
    <property type="entry name" value="acidPPc"/>
    <property type="match status" value="1"/>
</dbReference>
<evidence type="ECO:0000313" key="3">
    <source>
        <dbReference type="EMBL" id="KRK47896.1"/>
    </source>
</evidence>
<gene>
    <name evidence="3" type="ORF">FC96_GL002101</name>
</gene>
<feature type="transmembrane region" description="Helical" evidence="1">
    <location>
        <begin position="130"/>
        <end position="149"/>
    </location>
</feature>
<dbReference type="CDD" id="cd03392">
    <property type="entry name" value="PAP2_like_2"/>
    <property type="match status" value="1"/>
</dbReference>
<dbReference type="Proteomes" id="UP000050911">
    <property type="component" value="Unassembled WGS sequence"/>
</dbReference>
<name>A0A0R1HNA4_9LACO</name>
<dbReference type="RefSeq" id="WP_056942622.1">
    <property type="nucleotide sequence ID" value="NZ_AZCX01000005.1"/>
</dbReference>
<dbReference type="PATRIC" id="fig|1302272.5.peg.2147"/>
<sequence>MKQISKYRLSVFGLSWLAVAVWTTIVVSRFQPLRHLDHQFLRILRANGRPGLTTFFNVVTAMADPTTVMILGLTITIALWLMRQNPLALKTIVFIVLGNLVVHGVKVLVARPRPLQQMVPATGFSFPSGHTFNAVLIAILFWEIIAIVLQHQSTRVIVAALLIVWVGLVGLSRMYLQVHFPSDIIGGLFFGWAWFETTELMFELLHIPSRFGTHRF</sequence>
<dbReference type="Pfam" id="PF01569">
    <property type="entry name" value="PAP2"/>
    <property type="match status" value="1"/>
</dbReference>
<feature type="transmembrane region" description="Helical" evidence="1">
    <location>
        <begin position="156"/>
        <end position="178"/>
    </location>
</feature>
<feature type="domain" description="Phosphatidic acid phosphatase type 2/haloperoxidase" evidence="2">
    <location>
        <begin position="87"/>
        <end position="199"/>
    </location>
</feature>
<keyword evidence="1" id="KW-0812">Transmembrane</keyword>
<organism evidence="3 4">
    <name type="scientific">Secundilactobacillus kimchicus JCM 15530</name>
    <dbReference type="NCBI Taxonomy" id="1302272"/>
    <lineage>
        <taxon>Bacteria</taxon>
        <taxon>Bacillati</taxon>
        <taxon>Bacillota</taxon>
        <taxon>Bacilli</taxon>
        <taxon>Lactobacillales</taxon>
        <taxon>Lactobacillaceae</taxon>
        <taxon>Secundilactobacillus</taxon>
    </lineage>
</organism>
<proteinExistence type="predicted"/>
<feature type="transmembrane region" description="Helical" evidence="1">
    <location>
        <begin position="87"/>
        <end position="110"/>
    </location>
</feature>
<dbReference type="EMBL" id="AZCX01000005">
    <property type="protein sequence ID" value="KRK47896.1"/>
    <property type="molecule type" value="Genomic_DNA"/>
</dbReference>
<dbReference type="SUPFAM" id="SSF48317">
    <property type="entry name" value="Acid phosphatase/Vanadium-dependent haloperoxidase"/>
    <property type="match status" value="1"/>
</dbReference>
<dbReference type="Gene3D" id="1.20.144.10">
    <property type="entry name" value="Phosphatidic acid phosphatase type 2/haloperoxidase"/>
    <property type="match status" value="1"/>
</dbReference>
<reference evidence="3 4" key="1">
    <citation type="journal article" date="2015" name="Genome Announc.">
        <title>Expanding the biotechnology potential of lactobacilli through comparative genomics of 213 strains and associated genera.</title>
        <authorList>
            <person name="Sun Z."/>
            <person name="Harris H.M."/>
            <person name="McCann A."/>
            <person name="Guo C."/>
            <person name="Argimon S."/>
            <person name="Zhang W."/>
            <person name="Yang X."/>
            <person name="Jeffery I.B."/>
            <person name="Cooney J.C."/>
            <person name="Kagawa T.F."/>
            <person name="Liu W."/>
            <person name="Song Y."/>
            <person name="Salvetti E."/>
            <person name="Wrobel A."/>
            <person name="Rasinkangas P."/>
            <person name="Parkhill J."/>
            <person name="Rea M.C."/>
            <person name="O'Sullivan O."/>
            <person name="Ritari J."/>
            <person name="Douillard F.P."/>
            <person name="Paul Ross R."/>
            <person name="Yang R."/>
            <person name="Briner A.E."/>
            <person name="Felis G.E."/>
            <person name="de Vos W.M."/>
            <person name="Barrangou R."/>
            <person name="Klaenhammer T.R."/>
            <person name="Caufield P.W."/>
            <person name="Cui Y."/>
            <person name="Zhang H."/>
            <person name="O'Toole P.W."/>
        </authorList>
    </citation>
    <scope>NUCLEOTIDE SEQUENCE [LARGE SCALE GENOMIC DNA]</scope>
    <source>
        <strain evidence="3 4">JCM 15530</strain>
    </source>
</reference>
<protein>
    <recommendedName>
        <fullName evidence="2">Phosphatidic acid phosphatase type 2/haloperoxidase domain-containing protein</fullName>
    </recommendedName>
</protein>
<dbReference type="OrthoDB" id="9789113at2"/>
<evidence type="ECO:0000259" key="2">
    <source>
        <dbReference type="SMART" id="SM00014"/>
    </source>
</evidence>
<dbReference type="PANTHER" id="PTHR14969">
    <property type="entry name" value="SPHINGOSINE-1-PHOSPHATE PHOSPHOHYDROLASE"/>
    <property type="match status" value="1"/>
</dbReference>
<dbReference type="STRING" id="1302272.FC96_GL002101"/>
<dbReference type="InterPro" id="IPR000326">
    <property type="entry name" value="PAP2/HPO"/>
</dbReference>
<keyword evidence="4" id="KW-1185">Reference proteome</keyword>
<feature type="transmembrane region" description="Helical" evidence="1">
    <location>
        <begin position="54"/>
        <end position="80"/>
    </location>
</feature>
<dbReference type="AlphaFoldDB" id="A0A0R1HNA4"/>
<accession>A0A0R1HNA4</accession>
<keyword evidence="1" id="KW-1133">Transmembrane helix</keyword>
<keyword evidence="1" id="KW-0472">Membrane</keyword>
<comment type="caution">
    <text evidence="3">The sequence shown here is derived from an EMBL/GenBank/DDBJ whole genome shotgun (WGS) entry which is preliminary data.</text>
</comment>
<feature type="transmembrane region" description="Helical" evidence="1">
    <location>
        <begin position="184"/>
        <end position="205"/>
    </location>
</feature>
<evidence type="ECO:0000256" key="1">
    <source>
        <dbReference type="SAM" id="Phobius"/>
    </source>
</evidence>
<evidence type="ECO:0000313" key="4">
    <source>
        <dbReference type="Proteomes" id="UP000050911"/>
    </source>
</evidence>
<dbReference type="InterPro" id="IPR036938">
    <property type="entry name" value="PAP2/HPO_sf"/>
</dbReference>
<dbReference type="PANTHER" id="PTHR14969:SF13">
    <property type="entry name" value="AT30094P"/>
    <property type="match status" value="1"/>
</dbReference>